<gene>
    <name evidence="2" type="ORF">A4V02_12325</name>
</gene>
<name>A0A1B1SCB1_9BACT</name>
<accession>A0A1Z2XGA7</accession>
<sequence>MCSSNCKIILTLLSLIFTVFVARASDIREEMPVDTLLNASCASSIAISYAPESTSIQVNNINGTDDNFYFKSGKDHMRLTLGASGRTSVNCSDITNVTIVESRTALCVEFTTCDGETASYDFAFVDPDNRSFTSYVGRRASDFGFTISKTGRVTWECVSQGLGIGWVDAVRENPETGTSMWRSYEFTWLMTLGVRMSWSRHHSLACGLGLHWQNFHTRKPWYFHKNPDGRISLEPYDEGVTNHRSRIQLFSLQVPFIYSLSFGHKERVYAKIGPIVCFNVGGNIMTEYDYEGREYSIKTGRIGQRPVTVDGIFSMGYGGIGVYVRYSPMSKMRTSSGLNFGSLSTGIVVAF</sequence>
<evidence type="ECO:0000313" key="3">
    <source>
        <dbReference type="Proteomes" id="UP000186351"/>
    </source>
</evidence>
<dbReference type="KEGG" id="pary:A4V02_12325"/>
<dbReference type="RefSeq" id="WP_068961706.1">
    <property type="nucleotide sequence ID" value="NZ_CAJTAP010000021.1"/>
</dbReference>
<dbReference type="OrthoDB" id="1028096at2"/>
<organism evidence="2 3">
    <name type="scientific">Muribaculum intestinale</name>
    <dbReference type="NCBI Taxonomy" id="1796646"/>
    <lineage>
        <taxon>Bacteria</taxon>
        <taxon>Pseudomonadati</taxon>
        <taxon>Bacteroidota</taxon>
        <taxon>Bacteroidia</taxon>
        <taxon>Bacteroidales</taxon>
        <taxon>Muribaculaceae</taxon>
        <taxon>Muribaculum</taxon>
    </lineage>
</organism>
<evidence type="ECO:0000313" key="2">
    <source>
        <dbReference type="EMBL" id="ANU64427.1"/>
    </source>
</evidence>
<accession>A0A1B1SCB1</accession>
<dbReference type="AlphaFoldDB" id="A0A1B1SCB1"/>
<dbReference type="GeneID" id="65537660"/>
<dbReference type="EMBL" id="CP015402">
    <property type="protein sequence ID" value="ANU64427.1"/>
    <property type="molecule type" value="Genomic_DNA"/>
</dbReference>
<keyword evidence="3" id="KW-1185">Reference proteome</keyword>
<evidence type="ECO:0000256" key="1">
    <source>
        <dbReference type="SAM" id="SignalP"/>
    </source>
</evidence>
<dbReference type="Proteomes" id="UP000186351">
    <property type="component" value="Chromosome"/>
</dbReference>
<feature type="chain" id="PRO_5008529439" description="Outer membrane protein beta-barrel domain-containing protein" evidence="1">
    <location>
        <begin position="25"/>
        <end position="351"/>
    </location>
</feature>
<reference evidence="3" key="1">
    <citation type="submission" date="2016-04" db="EMBL/GenBank/DDBJ databases">
        <title>Complete Genome Sequences of Twelve Strains of a Stable Defined Moderately Diverse Mouse Microbiota 2 (sDMDMm2).</title>
        <authorList>
            <person name="Uchimura Y."/>
            <person name="Wyss M."/>
            <person name="Brugiroux S."/>
            <person name="Limenitakis J.P."/>
            <person name="Stecher B."/>
            <person name="McCoy K.D."/>
            <person name="Macpherson A.J."/>
        </authorList>
    </citation>
    <scope>NUCLEOTIDE SEQUENCE [LARGE SCALE GENOMIC DNA]</scope>
    <source>
        <strain evidence="3">YL27</strain>
    </source>
</reference>
<dbReference type="STRING" id="1796646.A4V02_12325"/>
<feature type="signal peptide" evidence="1">
    <location>
        <begin position="1"/>
        <end position="24"/>
    </location>
</feature>
<evidence type="ECO:0008006" key="4">
    <source>
        <dbReference type="Google" id="ProtNLM"/>
    </source>
</evidence>
<protein>
    <recommendedName>
        <fullName evidence="4">Outer membrane protein beta-barrel domain-containing protein</fullName>
    </recommendedName>
</protein>
<proteinExistence type="predicted"/>
<keyword evidence="1" id="KW-0732">Signal</keyword>